<dbReference type="AlphaFoldDB" id="A0A194VL42"/>
<dbReference type="Proteomes" id="UP000078559">
    <property type="component" value="Chromosome 1"/>
</dbReference>
<dbReference type="InterPro" id="IPR001128">
    <property type="entry name" value="Cyt_P450"/>
</dbReference>
<dbReference type="EMBL" id="CM003098">
    <property type="protein sequence ID" value="KUI64580.1"/>
    <property type="molecule type" value="Genomic_DNA"/>
</dbReference>
<keyword evidence="5" id="KW-0503">Monooxygenase</keyword>
<name>A0A194VL42_CYTMA</name>
<evidence type="ECO:0000256" key="5">
    <source>
        <dbReference type="ARBA" id="ARBA00023033"/>
    </source>
</evidence>
<reference evidence="7" key="1">
    <citation type="submission" date="2014-12" db="EMBL/GenBank/DDBJ databases">
        <title>Genome Sequence of Valsa Canker Pathogens Uncovers a Specific Adaption of Colonization on Woody Bark.</title>
        <authorList>
            <person name="Yin Z."/>
            <person name="Liu H."/>
            <person name="Gao X."/>
            <person name="Li Z."/>
            <person name="Song N."/>
            <person name="Ke X."/>
            <person name="Dai Q."/>
            <person name="Wu Y."/>
            <person name="Sun Y."/>
            <person name="Xu J.-R."/>
            <person name="Kang Z.K."/>
            <person name="Wang L."/>
            <person name="Huang L."/>
        </authorList>
    </citation>
    <scope>NUCLEOTIDE SEQUENCE [LARGE SCALE GENOMIC DNA]</scope>
    <source>
        <strain evidence="7">03-8</strain>
    </source>
</reference>
<evidence type="ECO:0000313" key="7">
    <source>
        <dbReference type="EMBL" id="KUI64580.1"/>
    </source>
</evidence>
<feature type="binding site" description="axial binding residue" evidence="6">
    <location>
        <position position="434"/>
    </location>
    <ligand>
        <name>heme</name>
        <dbReference type="ChEBI" id="CHEBI:30413"/>
    </ligand>
    <ligandPart>
        <name>Fe</name>
        <dbReference type="ChEBI" id="CHEBI:18248"/>
    </ligandPart>
</feature>
<comment type="cofactor">
    <cofactor evidence="1 6">
        <name>heme</name>
        <dbReference type="ChEBI" id="CHEBI:30413"/>
    </cofactor>
</comment>
<keyword evidence="8" id="KW-1185">Reference proteome</keyword>
<dbReference type="GO" id="GO:0016705">
    <property type="term" value="F:oxidoreductase activity, acting on paired donors, with incorporation or reduction of molecular oxygen"/>
    <property type="evidence" value="ECO:0007669"/>
    <property type="project" value="InterPro"/>
</dbReference>
<dbReference type="GO" id="GO:0005506">
    <property type="term" value="F:iron ion binding"/>
    <property type="evidence" value="ECO:0007669"/>
    <property type="project" value="InterPro"/>
</dbReference>
<accession>A0A194VL42</accession>
<dbReference type="PANTHER" id="PTHR47582">
    <property type="entry name" value="P450, PUTATIVE (EUROFUNG)-RELATED"/>
    <property type="match status" value="1"/>
</dbReference>
<evidence type="ECO:0000256" key="2">
    <source>
        <dbReference type="ARBA" id="ARBA00010617"/>
    </source>
</evidence>
<protein>
    <submittedName>
        <fullName evidence="7">25-hydroxycholesterol 7-alpha-hydroxylase</fullName>
    </submittedName>
</protein>
<dbReference type="GO" id="GO:0004497">
    <property type="term" value="F:monooxygenase activity"/>
    <property type="evidence" value="ECO:0007669"/>
    <property type="project" value="UniProtKB-KW"/>
</dbReference>
<dbReference type="SUPFAM" id="SSF48264">
    <property type="entry name" value="Cytochrome P450"/>
    <property type="match status" value="1"/>
</dbReference>
<dbReference type="InterPro" id="IPR053007">
    <property type="entry name" value="CYP450_monoxygenase_sec-met"/>
</dbReference>
<evidence type="ECO:0000256" key="4">
    <source>
        <dbReference type="ARBA" id="ARBA00023004"/>
    </source>
</evidence>
<dbReference type="SMR" id="A0A194VL42"/>
<dbReference type="Gene3D" id="1.10.630.10">
    <property type="entry name" value="Cytochrome P450"/>
    <property type="match status" value="1"/>
</dbReference>
<dbReference type="CDD" id="cd11040">
    <property type="entry name" value="CYP7_CYP8-like"/>
    <property type="match status" value="1"/>
</dbReference>
<proteinExistence type="inferred from homology"/>
<keyword evidence="4 6" id="KW-0408">Iron</keyword>
<dbReference type="PRINTS" id="PR00465">
    <property type="entry name" value="EP450IV"/>
</dbReference>
<keyword evidence="5" id="KW-0560">Oxidoreductase</keyword>
<evidence type="ECO:0000313" key="8">
    <source>
        <dbReference type="Proteomes" id="UP000078559"/>
    </source>
</evidence>
<dbReference type="PANTHER" id="PTHR47582:SF1">
    <property type="entry name" value="P450, PUTATIVE (EUROFUNG)-RELATED"/>
    <property type="match status" value="1"/>
</dbReference>
<dbReference type="InterPro" id="IPR002403">
    <property type="entry name" value="Cyt_P450_E_grp-IV"/>
</dbReference>
<sequence>MAPTLAVVFGGLAATYFFLLCLLHLTQDAREPPAIVTGIPFFGPIVGLVREKSQFYLRLRDTYGLPIYTLRLPFSRMYIVNATELIPVLQKQWRTVSFAAIAADAGSLVGMSKDAVKTMHQDLTSEDGFSLSWPKFIMSAMGPGRDLDAINRKSIEIFAADMEKLRAEGTAGVGLWQWSRKIMVTSTSEAIWGPQNPYRDVAVAEAWKTFESGFLTLSVFPLASIFFPKLIRARELAAAAMISYMRNGGHETASALVRKRYEHHKEHFGLTLEDVARGELGNTFAVLGNSTPCALWVLYHIFSDDKVLSDVRREVSALVHDAEDHNGIISSVDLASIRTSCPILLSTFQETLRYRAINPGPRVIVEDVLLDGGILLKKGSMLMIPAPVQHTDTSAWGADAGKFDHLRFARKPGPGQKKPNRVAFRAFGGGHVLCPGRHFASTEIMALATLLVLQFDVVPTAGEWVEPTWNNSPAQAGFPIPDEDISVQLRPREPNKKWHVSFSGSDKAMGIVSEDVTATDE</sequence>
<evidence type="ECO:0000256" key="3">
    <source>
        <dbReference type="ARBA" id="ARBA00022723"/>
    </source>
</evidence>
<evidence type="ECO:0000256" key="6">
    <source>
        <dbReference type="PIRSR" id="PIRSR602403-1"/>
    </source>
</evidence>
<dbReference type="InterPro" id="IPR036396">
    <property type="entry name" value="Cyt_P450_sf"/>
</dbReference>
<dbReference type="GO" id="GO:0020037">
    <property type="term" value="F:heme binding"/>
    <property type="evidence" value="ECO:0007669"/>
    <property type="project" value="InterPro"/>
</dbReference>
<keyword evidence="3 6" id="KW-0479">Metal-binding</keyword>
<comment type="similarity">
    <text evidence="2">Belongs to the cytochrome P450 family.</text>
</comment>
<dbReference type="OrthoDB" id="1470350at2759"/>
<keyword evidence="6" id="KW-0349">Heme</keyword>
<gene>
    <name evidence="7" type="ORF">VM1G_00001</name>
</gene>
<organism evidence="7 8">
    <name type="scientific">Cytospora mali</name>
    <name type="common">Apple Valsa canker fungus</name>
    <name type="synonym">Valsa mali</name>
    <dbReference type="NCBI Taxonomy" id="578113"/>
    <lineage>
        <taxon>Eukaryota</taxon>
        <taxon>Fungi</taxon>
        <taxon>Dikarya</taxon>
        <taxon>Ascomycota</taxon>
        <taxon>Pezizomycotina</taxon>
        <taxon>Sordariomycetes</taxon>
        <taxon>Sordariomycetidae</taxon>
        <taxon>Diaporthales</taxon>
        <taxon>Cytosporaceae</taxon>
        <taxon>Cytospora</taxon>
    </lineage>
</organism>
<dbReference type="Pfam" id="PF00067">
    <property type="entry name" value="p450"/>
    <property type="match status" value="1"/>
</dbReference>
<evidence type="ECO:0000256" key="1">
    <source>
        <dbReference type="ARBA" id="ARBA00001971"/>
    </source>
</evidence>